<name>M7AK14_CHEMY</name>
<accession>M7AK14</accession>
<reference evidence="2" key="1">
    <citation type="journal article" date="2013" name="Nat. Genet.">
        <title>The draft genomes of soft-shell turtle and green sea turtle yield insights into the development and evolution of the turtle-specific body plan.</title>
        <authorList>
            <person name="Wang Z."/>
            <person name="Pascual-Anaya J."/>
            <person name="Zadissa A."/>
            <person name="Li W."/>
            <person name="Niimura Y."/>
            <person name="Huang Z."/>
            <person name="Li C."/>
            <person name="White S."/>
            <person name="Xiong Z."/>
            <person name="Fang D."/>
            <person name="Wang B."/>
            <person name="Ming Y."/>
            <person name="Chen Y."/>
            <person name="Zheng Y."/>
            <person name="Kuraku S."/>
            <person name="Pignatelli M."/>
            <person name="Herrero J."/>
            <person name="Beal K."/>
            <person name="Nozawa M."/>
            <person name="Li Q."/>
            <person name="Wang J."/>
            <person name="Zhang H."/>
            <person name="Yu L."/>
            <person name="Shigenobu S."/>
            <person name="Wang J."/>
            <person name="Liu J."/>
            <person name="Flicek P."/>
            <person name="Searle S."/>
            <person name="Wang J."/>
            <person name="Kuratani S."/>
            <person name="Yin Y."/>
            <person name="Aken B."/>
            <person name="Zhang G."/>
            <person name="Irie N."/>
        </authorList>
    </citation>
    <scope>NUCLEOTIDE SEQUENCE [LARGE SCALE GENOMIC DNA]</scope>
</reference>
<dbReference type="Proteomes" id="UP000031443">
    <property type="component" value="Unassembled WGS sequence"/>
</dbReference>
<dbReference type="AlphaFoldDB" id="M7AK14"/>
<dbReference type="EMBL" id="KB598657">
    <property type="protein sequence ID" value="EMP24719.1"/>
    <property type="molecule type" value="Genomic_DNA"/>
</dbReference>
<proteinExistence type="predicted"/>
<gene>
    <name evidence="1" type="ORF">UY3_18266</name>
</gene>
<keyword evidence="2" id="KW-1185">Reference proteome</keyword>
<organism evidence="1 2">
    <name type="scientific">Chelonia mydas</name>
    <name type="common">Green sea-turtle</name>
    <name type="synonym">Chelonia agassizi</name>
    <dbReference type="NCBI Taxonomy" id="8469"/>
    <lineage>
        <taxon>Eukaryota</taxon>
        <taxon>Metazoa</taxon>
        <taxon>Chordata</taxon>
        <taxon>Craniata</taxon>
        <taxon>Vertebrata</taxon>
        <taxon>Euteleostomi</taxon>
        <taxon>Archelosauria</taxon>
        <taxon>Testudinata</taxon>
        <taxon>Testudines</taxon>
        <taxon>Cryptodira</taxon>
        <taxon>Durocryptodira</taxon>
        <taxon>Americhelydia</taxon>
        <taxon>Chelonioidea</taxon>
        <taxon>Cheloniidae</taxon>
        <taxon>Chelonia</taxon>
    </lineage>
</organism>
<evidence type="ECO:0000313" key="1">
    <source>
        <dbReference type="EMBL" id="EMP24719.1"/>
    </source>
</evidence>
<protein>
    <submittedName>
        <fullName evidence="1">Uncharacterized protein</fullName>
    </submittedName>
</protein>
<evidence type="ECO:0000313" key="2">
    <source>
        <dbReference type="Proteomes" id="UP000031443"/>
    </source>
</evidence>
<sequence length="93" mass="10206">MDDCRDGQSLKWLSQCSTAGKAEHPVTVLSVDQHELNLITMSRPLTNSFSTINPVETIGISKLCCFDLCAVLRLQSLGCANQQAFPIPALERQ</sequence>